<dbReference type="InterPro" id="IPR011010">
    <property type="entry name" value="DNA_brk_join_enz"/>
</dbReference>
<evidence type="ECO:0000256" key="3">
    <source>
        <dbReference type="ARBA" id="ARBA00023125"/>
    </source>
</evidence>
<dbReference type="GO" id="GO:0003677">
    <property type="term" value="F:DNA binding"/>
    <property type="evidence" value="ECO:0007669"/>
    <property type="project" value="UniProtKB-KW"/>
</dbReference>
<dbReference type="InterPro" id="IPR002104">
    <property type="entry name" value="Integrase_catalytic"/>
</dbReference>
<dbReference type="AlphaFoldDB" id="A0A239PW91"/>
<dbReference type="GO" id="GO:0015074">
    <property type="term" value="P:DNA integration"/>
    <property type="evidence" value="ECO:0007669"/>
    <property type="project" value="UniProtKB-KW"/>
</dbReference>
<dbReference type="Proteomes" id="UP000198307">
    <property type="component" value="Unassembled WGS sequence"/>
</dbReference>
<dbReference type="PANTHER" id="PTHR30349">
    <property type="entry name" value="PHAGE INTEGRASE-RELATED"/>
    <property type="match status" value="1"/>
</dbReference>
<organism evidence="7 8">
    <name type="scientific">Paracoccus seriniphilus</name>
    <dbReference type="NCBI Taxonomy" id="184748"/>
    <lineage>
        <taxon>Bacteria</taxon>
        <taxon>Pseudomonadati</taxon>
        <taxon>Pseudomonadota</taxon>
        <taxon>Alphaproteobacteria</taxon>
        <taxon>Rhodobacterales</taxon>
        <taxon>Paracoccaceae</taxon>
        <taxon>Paracoccus</taxon>
    </lineage>
</organism>
<proteinExistence type="inferred from homology"/>
<name>A0A239PW91_9RHOB</name>
<gene>
    <name evidence="7" type="ORF">SAMN05444959_1077</name>
</gene>
<dbReference type="GO" id="GO:0006310">
    <property type="term" value="P:DNA recombination"/>
    <property type="evidence" value="ECO:0007669"/>
    <property type="project" value="UniProtKB-KW"/>
</dbReference>
<reference evidence="7 8" key="1">
    <citation type="submission" date="2017-07" db="EMBL/GenBank/DDBJ databases">
        <authorList>
            <person name="Sun Z.S."/>
            <person name="Albrecht U."/>
            <person name="Echele G."/>
            <person name="Lee C.C."/>
        </authorList>
    </citation>
    <scope>NUCLEOTIDE SEQUENCE [LARGE SCALE GENOMIC DNA]</scope>
    <source>
        <strain evidence="7 8">DSM 14827</strain>
    </source>
</reference>
<evidence type="ECO:0000256" key="5">
    <source>
        <dbReference type="SAM" id="MobiDB-lite"/>
    </source>
</evidence>
<keyword evidence="3" id="KW-0238">DNA-binding</keyword>
<dbReference type="EMBL" id="FZQB01000007">
    <property type="protein sequence ID" value="SNT74293.1"/>
    <property type="molecule type" value="Genomic_DNA"/>
</dbReference>
<dbReference type="Pfam" id="PF00589">
    <property type="entry name" value="Phage_integrase"/>
    <property type="match status" value="1"/>
</dbReference>
<comment type="similarity">
    <text evidence="1">Belongs to the 'phage' integrase family.</text>
</comment>
<accession>A0A239PW91</accession>
<keyword evidence="2" id="KW-0229">DNA integration</keyword>
<dbReference type="InterPro" id="IPR013762">
    <property type="entry name" value="Integrase-like_cat_sf"/>
</dbReference>
<protein>
    <submittedName>
        <fullName evidence="7">Integrase</fullName>
    </submittedName>
</protein>
<keyword evidence="4" id="KW-0233">DNA recombination</keyword>
<evidence type="ECO:0000256" key="1">
    <source>
        <dbReference type="ARBA" id="ARBA00008857"/>
    </source>
</evidence>
<evidence type="ECO:0000256" key="4">
    <source>
        <dbReference type="ARBA" id="ARBA00023172"/>
    </source>
</evidence>
<keyword evidence="8" id="KW-1185">Reference proteome</keyword>
<dbReference type="RefSeq" id="WP_245847113.1">
    <property type="nucleotide sequence ID" value="NZ_CP067129.1"/>
</dbReference>
<feature type="region of interest" description="Disordered" evidence="5">
    <location>
        <begin position="17"/>
        <end position="65"/>
    </location>
</feature>
<evidence type="ECO:0000256" key="2">
    <source>
        <dbReference type="ARBA" id="ARBA00022908"/>
    </source>
</evidence>
<dbReference type="Gene3D" id="1.10.443.10">
    <property type="entry name" value="Intergrase catalytic core"/>
    <property type="match status" value="1"/>
</dbReference>
<dbReference type="PROSITE" id="PS51898">
    <property type="entry name" value="TYR_RECOMBINASE"/>
    <property type="match status" value="1"/>
</dbReference>
<dbReference type="InterPro" id="IPR050090">
    <property type="entry name" value="Tyrosine_recombinase_XerCD"/>
</dbReference>
<feature type="domain" description="Tyr recombinase" evidence="6">
    <location>
        <begin position="228"/>
        <end position="401"/>
    </location>
</feature>
<dbReference type="PANTHER" id="PTHR30349:SF41">
    <property type="entry name" value="INTEGRASE_RECOMBINASE PROTEIN MJ0367-RELATED"/>
    <property type="match status" value="1"/>
</dbReference>
<evidence type="ECO:0000313" key="7">
    <source>
        <dbReference type="EMBL" id="SNT74293.1"/>
    </source>
</evidence>
<dbReference type="SUPFAM" id="SSF56349">
    <property type="entry name" value="DNA breaking-rejoining enzymes"/>
    <property type="match status" value="1"/>
</dbReference>
<sequence length="415" mass="47423">MTANIIQFPANRVAAQLPAPQTENVRDDSAPTRNLPRRASNARSDGRRMHNPKSRSVEPNIQEIPGENGGCSYRVQIRKSVQGESVSFTKTFSKLAMARKWKKRKLAEIEIDGVQTVSKKGDTVAAAITARLAKHKHLGRSARQQLDWLKNSDFGKKKLTELSLESLTDLADDMLAEERQPQTVAGYLAILVNTLHWASRRNFIIPVAALKEAMEHMWEDEILARSEERDRRPAIDELDRILGAAVDNKRQKIPLAKIIVFAIFSCRRLGEICRLRWEDLRIEQKKILVRDMKHPRKKKGNNVWCNLTDEALAIILSMPREGEFIFPFKSSSVGTAWRRHRDRLKIQDLRFHDLRHEGITRLFEMGMPAAFVAKHSGHKNGGCLYRYEHVEEEGDKFAGWPWSQWAAEEGVGKVV</sequence>
<dbReference type="CDD" id="cd00796">
    <property type="entry name" value="INT_Rci_Hp1_C"/>
    <property type="match status" value="1"/>
</dbReference>
<evidence type="ECO:0000313" key="8">
    <source>
        <dbReference type="Proteomes" id="UP000198307"/>
    </source>
</evidence>
<evidence type="ECO:0000259" key="6">
    <source>
        <dbReference type="PROSITE" id="PS51898"/>
    </source>
</evidence>